<gene>
    <name evidence="2" type="ORF">Adu01nite_44670</name>
</gene>
<keyword evidence="3" id="KW-1185">Reference proteome</keyword>
<reference evidence="2 3" key="1">
    <citation type="submission" date="2021-01" db="EMBL/GenBank/DDBJ databases">
        <title>Whole genome shotgun sequence of Actinoplanes durhamensis NBRC 14914.</title>
        <authorList>
            <person name="Komaki H."/>
            <person name="Tamura T."/>
        </authorList>
    </citation>
    <scope>NUCLEOTIDE SEQUENCE [LARGE SCALE GENOMIC DNA]</scope>
    <source>
        <strain evidence="2 3">NBRC 14914</strain>
    </source>
</reference>
<proteinExistence type="predicted"/>
<feature type="signal peptide" evidence="1">
    <location>
        <begin position="1"/>
        <end position="28"/>
    </location>
</feature>
<dbReference type="EMBL" id="BOML01000036">
    <property type="protein sequence ID" value="GIE03117.1"/>
    <property type="molecule type" value="Genomic_DNA"/>
</dbReference>
<dbReference type="RefSeq" id="WP_203728843.1">
    <property type="nucleotide sequence ID" value="NZ_BAAATX010000010.1"/>
</dbReference>
<feature type="chain" id="PRO_5047126046" evidence="1">
    <location>
        <begin position="29"/>
        <end position="620"/>
    </location>
</feature>
<accession>A0ABQ3YZW1</accession>
<evidence type="ECO:0000313" key="3">
    <source>
        <dbReference type="Proteomes" id="UP000637628"/>
    </source>
</evidence>
<keyword evidence="1" id="KW-0732">Signal</keyword>
<evidence type="ECO:0000313" key="2">
    <source>
        <dbReference type="EMBL" id="GIE03117.1"/>
    </source>
</evidence>
<evidence type="ECO:0000256" key="1">
    <source>
        <dbReference type="SAM" id="SignalP"/>
    </source>
</evidence>
<protein>
    <submittedName>
        <fullName evidence="2">Uncharacterized protein</fullName>
    </submittedName>
</protein>
<name>A0ABQ3YZW1_9ACTN</name>
<sequence length="620" mass="62519">MSFKQRTAVLAFALAIPLVLTTAGPAVADSTRRTVGAGETWVVASTTRLSALTLAAGGTIAAPAGDVLTLTVNGVEQGSKLTATGGTTTAIVPGTYRGDVVVSVTEAHDVSFGGLTFPFRQALFVGPTGVVEARSVRAALLPGGRIVSTGEAFNGVYVDGATYTLKNPRISLKGNGRNDFVGYGAAVVANSGARLTVDGAVIDNQGAVRTGVVADGGSTVVVKNSRIHTADGVLPADYVSTVDTSLMEDVPWMLGLSGNARATNLLGNGTRAAYVNSAISSQGWGVLSTDNGQNTQLASINSSVRITGKDGYGSYAIGNATERFLGSDLDVATYAAINRGGSLYYGDSSTAAVSSVNSSLALGLSASELAGLAPRRTTIDSGKWGIMWHGAGTVDVSGGTVINTKRATFLDKGQQVGITVDGSQGAKLNPADGVLLQMIEDDDPGPQMVDGKLVNSGVYTEPTGVPAKAATFDVAAAHGTDAVATFTDIALKGDFYNAIRGSAGNGKNLVLNLDGGSLAGAVTSATSRHRVTTITSANYQELGVVTNTPGAAVNNGVIVSLTGGADWTVTGTSYLTKLTLGAGSAITAPRGKHLVVTVDGVPAVPTAGGTYTGAVVLGIR</sequence>
<dbReference type="Proteomes" id="UP000637628">
    <property type="component" value="Unassembled WGS sequence"/>
</dbReference>
<comment type="caution">
    <text evidence="2">The sequence shown here is derived from an EMBL/GenBank/DDBJ whole genome shotgun (WGS) entry which is preliminary data.</text>
</comment>
<organism evidence="2 3">
    <name type="scientific">Paractinoplanes durhamensis</name>
    <dbReference type="NCBI Taxonomy" id="113563"/>
    <lineage>
        <taxon>Bacteria</taxon>
        <taxon>Bacillati</taxon>
        <taxon>Actinomycetota</taxon>
        <taxon>Actinomycetes</taxon>
        <taxon>Micromonosporales</taxon>
        <taxon>Micromonosporaceae</taxon>
        <taxon>Paractinoplanes</taxon>
    </lineage>
</organism>